<protein>
    <submittedName>
        <fullName evidence="1">Sulfur carrier protein ThiS</fullName>
    </submittedName>
</protein>
<dbReference type="Pfam" id="PF02597">
    <property type="entry name" value="ThiS"/>
    <property type="match status" value="1"/>
</dbReference>
<dbReference type="Gene3D" id="3.10.20.30">
    <property type="match status" value="1"/>
</dbReference>
<dbReference type="eggNOG" id="COG2104">
    <property type="taxonomic scope" value="Bacteria"/>
</dbReference>
<dbReference type="InterPro" id="IPR010035">
    <property type="entry name" value="Thi_S"/>
</dbReference>
<gene>
    <name evidence="1" type="ORF">SAMN05421647_10539</name>
</gene>
<keyword evidence="2" id="KW-1185">Reference proteome</keyword>
<dbReference type="SUPFAM" id="SSF54285">
    <property type="entry name" value="MoaD/ThiS"/>
    <property type="match status" value="1"/>
</dbReference>
<dbReference type="RefSeq" id="WP_010324581.1">
    <property type="nucleotide sequence ID" value="NZ_FTMN01000005.1"/>
</dbReference>
<reference evidence="1 2" key="1">
    <citation type="submission" date="2017-01" db="EMBL/GenBank/DDBJ databases">
        <authorList>
            <person name="Mah S.A."/>
            <person name="Swanson W.J."/>
            <person name="Moy G.W."/>
            <person name="Vacquier V.D."/>
        </authorList>
    </citation>
    <scope>NUCLEOTIDE SEQUENCE [LARGE SCALE GENOMIC DNA]</scope>
    <source>
        <strain evidence="1 2">DSM 7027</strain>
    </source>
</reference>
<dbReference type="STRING" id="49186.SAMN05421647_10539"/>
<proteinExistence type="predicted"/>
<dbReference type="PANTHER" id="PTHR34472:SF1">
    <property type="entry name" value="SULFUR CARRIER PROTEIN THIS"/>
    <property type="match status" value="1"/>
</dbReference>
<dbReference type="NCBIfam" id="TIGR01683">
    <property type="entry name" value="thiS"/>
    <property type="match status" value="1"/>
</dbReference>
<evidence type="ECO:0000313" key="2">
    <source>
        <dbReference type="Proteomes" id="UP000186895"/>
    </source>
</evidence>
<sequence length="66" mass="7233">MQIQVNGEALEISEDATLNDLIEQLQLVGKRIAIELNLEIIPRSEHASTRLKSDDQVEIVHAIGGG</sequence>
<dbReference type="AlphaFoldDB" id="A0A1N6SYM8"/>
<name>A0A1N6SYM8_9GAMM</name>
<dbReference type="CDD" id="cd00565">
    <property type="entry name" value="Ubl_ThiS"/>
    <property type="match status" value="1"/>
</dbReference>
<dbReference type="PANTHER" id="PTHR34472">
    <property type="entry name" value="SULFUR CARRIER PROTEIN THIS"/>
    <property type="match status" value="1"/>
</dbReference>
<dbReference type="InterPro" id="IPR012675">
    <property type="entry name" value="Beta-grasp_dom_sf"/>
</dbReference>
<dbReference type="EMBL" id="FTMN01000005">
    <property type="protein sequence ID" value="SIQ46228.1"/>
    <property type="molecule type" value="Genomic_DNA"/>
</dbReference>
<accession>A0A1N6SYM8</accession>
<evidence type="ECO:0000313" key="1">
    <source>
        <dbReference type="EMBL" id="SIQ46228.1"/>
    </source>
</evidence>
<dbReference type="InterPro" id="IPR003749">
    <property type="entry name" value="ThiS/MoaD-like"/>
</dbReference>
<dbReference type="Proteomes" id="UP000186895">
    <property type="component" value="Unassembled WGS sequence"/>
</dbReference>
<dbReference type="InterPro" id="IPR016155">
    <property type="entry name" value="Mopterin_synth/thiamin_S_b"/>
</dbReference>
<organism evidence="1 2">
    <name type="scientific">Marinobacterium stanieri</name>
    <dbReference type="NCBI Taxonomy" id="49186"/>
    <lineage>
        <taxon>Bacteria</taxon>
        <taxon>Pseudomonadati</taxon>
        <taxon>Pseudomonadota</taxon>
        <taxon>Gammaproteobacteria</taxon>
        <taxon>Oceanospirillales</taxon>
        <taxon>Oceanospirillaceae</taxon>
        <taxon>Marinobacterium</taxon>
    </lineage>
</organism>